<protein>
    <submittedName>
        <fullName evidence="1">Uncharacterized protein</fullName>
    </submittedName>
</protein>
<proteinExistence type="predicted"/>
<dbReference type="Proteomes" id="UP000216188">
    <property type="component" value="Unassembled WGS sequence"/>
</dbReference>
<gene>
    <name evidence="1" type="ORF">CEV34_4682</name>
</gene>
<evidence type="ECO:0000313" key="2">
    <source>
        <dbReference type="Proteomes" id="UP000216188"/>
    </source>
</evidence>
<accession>A0A256G5C8</accession>
<dbReference type="AlphaFoldDB" id="A0A256G5C8"/>
<reference evidence="1 2" key="1">
    <citation type="submission" date="2017-07" db="EMBL/GenBank/DDBJ databases">
        <title>Phylogenetic study on the rhizospheric bacterium Ochrobactrum sp. A44.</title>
        <authorList>
            <person name="Krzyzanowska D.M."/>
            <person name="Ossowicki A."/>
            <person name="Rajewska M."/>
            <person name="Maciag T."/>
            <person name="Kaczynski Z."/>
            <person name="Czerwicka M."/>
            <person name="Jafra S."/>
        </authorList>
    </citation>
    <scope>NUCLEOTIDE SEQUENCE [LARGE SCALE GENOMIC DNA]</scope>
    <source>
        <strain evidence="1 2">CCUG 30717</strain>
    </source>
</reference>
<evidence type="ECO:0000313" key="1">
    <source>
        <dbReference type="EMBL" id="OYR21881.1"/>
    </source>
</evidence>
<dbReference type="EMBL" id="NNRM01000046">
    <property type="protein sequence ID" value="OYR21881.1"/>
    <property type="molecule type" value="Genomic_DNA"/>
</dbReference>
<sequence>MGPILIGWASLQMQRLEPNGPPAGGEEKIFLEMPLISLSLFQDS</sequence>
<comment type="caution">
    <text evidence="1">The sequence shown here is derived from an EMBL/GenBank/DDBJ whole genome shotgun (WGS) entry which is preliminary data.</text>
</comment>
<keyword evidence="2" id="KW-1185">Reference proteome</keyword>
<name>A0A256G5C8_9HYPH</name>
<organism evidence="1 2">
    <name type="scientific">Brucella pseudogrignonensis</name>
    <dbReference type="NCBI Taxonomy" id="419475"/>
    <lineage>
        <taxon>Bacteria</taxon>
        <taxon>Pseudomonadati</taxon>
        <taxon>Pseudomonadota</taxon>
        <taxon>Alphaproteobacteria</taxon>
        <taxon>Hyphomicrobiales</taxon>
        <taxon>Brucellaceae</taxon>
        <taxon>Brucella/Ochrobactrum group</taxon>
        <taxon>Brucella</taxon>
    </lineage>
</organism>